<dbReference type="EMBL" id="QBML01000005">
    <property type="protein sequence ID" value="PZO43444.1"/>
    <property type="molecule type" value="Genomic_DNA"/>
</dbReference>
<dbReference type="Proteomes" id="UP000249467">
    <property type="component" value="Unassembled WGS sequence"/>
</dbReference>
<sequence length="116" mass="12188">MKNTLVATLLAISGFAISGFAIASPVNAQTAIVAALYQNPSAPQTEVRYESADPSRNQIILAVNTTPEVMAITENLITGYSYDRIVTVNRSENLACLVSGKGSADGAVMCGLIDHE</sequence>
<name>A0A2W4WEC5_9CYAN</name>
<evidence type="ECO:0000256" key="1">
    <source>
        <dbReference type="SAM" id="SignalP"/>
    </source>
</evidence>
<reference evidence="2 3" key="1">
    <citation type="submission" date="2018-04" db="EMBL/GenBank/DDBJ databases">
        <authorList>
            <person name="Go L.Y."/>
            <person name="Mitchell J.A."/>
        </authorList>
    </citation>
    <scope>NUCLEOTIDE SEQUENCE [LARGE SCALE GENOMIC DNA]</scope>
    <source>
        <strain evidence="2">ULC066bin1</strain>
    </source>
</reference>
<gene>
    <name evidence="2" type="ORF">DCF19_05750</name>
</gene>
<dbReference type="AlphaFoldDB" id="A0A2W4WEC5"/>
<proteinExistence type="predicted"/>
<organism evidence="2 3">
    <name type="scientific">Pseudanabaena frigida</name>
    <dbReference type="NCBI Taxonomy" id="945775"/>
    <lineage>
        <taxon>Bacteria</taxon>
        <taxon>Bacillati</taxon>
        <taxon>Cyanobacteriota</taxon>
        <taxon>Cyanophyceae</taxon>
        <taxon>Pseudanabaenales</taxon>
        <taxon>Pseudanabaenaceae</taxon>
        <taxon>Pseudanabaena</taxon>
    </lineage>
</organism>
<feature type="chain" id="PRO_5015884079" evidence="1">
    <location>
        <begin position="24"/>
        <end position="116"/>
    </location>
</feature>
<reference evidence="2 3" key="2">
    <citation type="submission" date="2018-06" db="EMBL/GenBank/DDBJ databases">
        <title>Metagenomic assembly of (sub)arctic Cyanobacteria and their associated microbiome from non-axenic cultures.</title>
        <authorList>
            <person name="Baurain D."/>
        </authorList>
    </citation>
    <scope>NUCLEOTIDE SEQUENCE [LARGE SCALE GENOMIC DNA]</scope>
    <source>
        <strain evidence="2">ULC066bin1</strain>
    </source>
</reference>
<comment type="caution">
    <text evidence="2">The sequence shown here is derived from an EMBL/GenBank/DDBJ whole genome shotgun (WGS) entry which is preliminary data.</text>
</comment>
<accession>A0A2W4WEC5</accession>
<keyword evidence="1" id="KW-0732">Signal</keyword>
<evidence type="ECO:0000313" key="2">
    <source>
        <dbReference type="EMBL" id="PZO43444.1"/>
    </source>
</evidence>
<feature type="signal peptide" evidence="1">
    <location>
        <begin position="1"/>
        <end position="23"/>
    </location>
</feature>
<evidence type="ECO:0000313" key="3">
    <source>
        <dbReference type="Proteomes" id="UP000249467"/>
    </source>
</evidence>
<protein>
    <submittedName>
        <fullName evidence="2">Uncharacterized protein</fullName>
    </submittedName>
</protein>